<reference evidence="1 2" key="1">
    <citation type="journal article" date="2018" name="Nat. Genet.">
        <title>The Rosa genome provides new insights in the design of modern roses.</title>
        <authorList>
            <person name="Bendahmane M."/>
        </authorList>
    </citation>
    <scope>NUCLEOTIDE SEQUENCE [LARGE SCALE GENOMIC DNA]</scope>
    <source>
        <strain evidence="2">cv. Old Blush</strain>
    </source>
</reference>
<dbReference type="PANTHER" id="PTHR33917:SF3">
    <property type="entry name" value="PROTEIN EXECUTER 1, CHLOROPLASTIC"/>
    <property type="match status" value="1"/>
</dbReference>
<dbReference type="OMA" id="GFTERIW"/>
<keyword evidence="2" id="KW-1185">Reference proteome</keyword>
<dbReference type="PANTHER" id="PTHR33917">
    <property type="entry name" value="PROTEIN EXECUTER 1, CHLOROPLASTIC"/>
    <property type="match status" value="1"/>
</dbReference>
<dbReference type="EMBL" id="PDCK01000044">
    <property type="protein sequence ID" value="PRQ24302.1"/>
    <property type="molecule type" value="Genomic_DNA"/>
</dbReference>
<dbReference type="AlphaFoldDB" id="A0A2P6PQW0"/>
<evidence type="ECO:0000313" key="1">
    <source>
        <dbReference type="EMBL" id="PRQ24302.1"/>
    </source>
</evidence>
<name>A0A2P6PQW0_ROSCH</name>
<accession>A0A2P6PQW0</accession>
<organism evidence="1 2">
    <name type="scientific">Rosa chinensis</name>
    <name type="common">China rose</name>
    <dbReference type="NCBI Taxonomy" id="74649"/>
    <lineage>
        <taxon>Eukaryota</taxon>
        <taxon>Viridiplantae</taxon>
        <taxon>Streptophyta</taxon>
        <taxon>Embryophyta</taxon>
        <taxon>Tracheophyta</taxon>
        <taxon>Spermatophyta</taxon>
        <taxon>Magnoliopsida</taxon>
        <taxon>eudicotyledons</taxon>
        <taxon>Gunneridae</taxon>
        <taxon>Pentapetalae</taxon>
        <taxon>rosids</taxon>
        <taxon>fabids</taxon>
        <taxon>Rosales</taxon>
        <taxon>Rosaceae</taxon>
        <taxon>Rosoideae</taxon>
        <taxon>Rosoideae incertae sedis</taxon>
        <taxon>Rosa</taxon>
    </lineage>
</organism>
<comment type="caution">
    <text evidence="1">The sequence shown here is derived from an EMBL/GenBank/DDBJ whole genome shotgun (WGS) entry which is preliminary data.</text>
</comment>
<sequence length="152" mass="17342">MPVSQDPLNGLYIGAHGLYTSEVIHLRRKFGQWKEDNGTKEPSNLEFYEYVEALKLTGDPYVPAGQVAFRAKIGKRYQLPHKGIIPEEFGVVARYKGQGRLAEPGFRNPRWVDGELVILDGKYIKGGPVVGFVYWAPEYHFLVFFNRLRLQG</sequence>
<dbReference type="GO" id="GO:0042651">
    <property type="term" value="C:thylakoid membrane"/>
    <property type="evidence" value="ECO:0007669"/>
    <property type="project" value="TreeGrafter"/>
</dbReference>
<protein>
    <submittedName>
        <fullName evidence="1">Uncharacterized protein</fullName>
    </submittedName>
</protein>
<dbReference type="Pfam" id="PF12014">
    <property type="entry name" value="Cyclin_D1_bind"/>
    <property type="match status" value="1"/>
</dbReference>
<dbReference type="GO" id="GO:0010343">
    <property type="term" value="P:singlet oxygen-mediated programmed cell death"/>
    <property type="evidence" value="ECO:0007669"/>
    <property type="project" value="InterPro"/>
</dbReference>
<dbReference type="STRING" id="74649.A0A2P6PQW0"/>
<evidence type="ECO:0000313" key="2">
    <source>
        <dbReference type="Proteomes" id="UP000238479"/>
    </source>
</evidence>
<dbReference type="Gramene" id="PRQ24302">
    <property type="protein sequence ID" value="PRQ24302"/>
    <property type="gene ID" value="RchiOBHm_Chr6g0270901"/>
</dbReference>
<dbReference type="Proteomes" id="UP000238479">
    <property type="component" value="Chromosome 6"/>
</dbReference>
<dbReference type="InterPro" id="IPR044680">
    <property type="entry name" value="EX1/2"/>
</dbReference>
<proteinExistence type="predicted"/>
<gene>
    <name evidence="1" type="ORF">RchiOBHm_Chr6g0270901</name>
</gene>